<name>A0A2T4ASL4_TRIHA</name>
<sequence length="151" mass="16590">MQSYRIRIGSRRSSSSTPSTGSGSFNSKCDLSTAVIHPYITVVERDDQPTPLGVQRVRHAMRAEVGHNFRNLTPVVEIHGLLDHHLPKRILVSMAANLCSKFTYYRDLTSSGKHGVLLNLVVTGPGDIFYAEHFAPAGLPVRTLHLAGSQQ</sequence>
<dbReference type="AlphaFoldDB" id="A0A2T4ASL4"/>
<gene>
    <name evidence="2" type="ORF">M431DRAFT_502193</name>
</gene>
<organism evidence="2 3">
    <name type="scientific">Trichoderma harzianum CBS 226.95</name>
    <dbReference type="NCBI Taxonomy" id="983964"/>
    <lineage>
        <taxon>Eukaryota</taxon>
        <taxon>Fungi</taxon>
        <taxon>Dikarya</taxon>
        <taxon>Ascomycota</taxon>
        <taxon>Pezizomycotina</taxon>
        <taxon>Sordariomycetes</taxon>
        <taxon>Hypocreomycetidae</taxon>
        <taxon>Hypocreales</taxon>
        <taxon>Hypocreaceae</taxon>
        <taxon>Trichoderma</taxon>
    </lineage>
</organism>
<evidence type="ECO:0000313" key="2">
    <source>
        <dbReference type="EMBL" id="PTB60052.1"/>
    </source>
</evidence>
<feature type="compositionally biased region" description="Low complexity" evidence="1">
    <location>
        <begin position="1"/>
        <end position="24"/>
    </location>
</feature>
<proteinExistence type="predicted"/>
<dbReference type="Proteomes" id="UP000241690">
    <property type="component" value="Unassembled WGS sequence"/>
</dbReference>
<feature type="region of interest" description="Disordered" evidence="1">
    <location>
        <begin position="1"/>
        <end position="25"/>
    </location>
</feature>
<evidence type="ECO:0000256" key="1">
    <source>
        <dbReference type="SAM" id="MobiDB-lite"/>
    </source>
</evidence>
<dbReference type="RefSeq" id="XP_024779729.1">
    <property type="nucleotide sequence ID" value="XM_024918120.1"/>
</dbReference>
<evidence type="ECO:0000313" key="3">
    <source>
        <dbReference type="Proteomes" id="UP000241690"/>
    </source>
</evidence>
<keyword evidence="3" id="KW-1185">Reference proteome</keyword>
<dbReference type="GeneID" id="36626689"/>
<dbReference type="EMBL" id="KZ679675">
    <property type="protein sequence ID" value="PTB60052.1"/>
    <property type="molecule type" value="Genomic_DNA"/>
</dbReference>
<reference evidence="2 3" key="1">
    <citation type="submission" date="2016-07" db="EMBL/GenBank/DDBJ databases">
        <title>Multiple horizontal gene transfer events from other fungi enriched the ability of initially mycotrophic Trichoderma (Ascomycota) to feed on dead plant biomass.</title>
        <authorList>
            <consortium name="DOE Joint Genome Institute"/>
            <person name="Aerts A."/>
            <person name="Atanasova L."/>
            <person name="Chenthamara K."/>
            <person name="Zhang J."/>
            <person name="Grujic M."/>
            <person name="Henrissat B."/>
            <person name="Kuo A."/>
            <person name="Salamov A."/>
            <person name="Lipzen A."/>
            <person name="Labutti K."/>
            <person name="Barry K."/>
            <person name="Miao Y."/>
            <person name="Rahimi M.J."/>
            <person name="Shen Q."/>
            <person name="Grigoriev I.V."/>
            <person name="Kubicek C.P."/>
            <person name="Druzhinina I.S."/>
        </authorList>
    </citation>
    <scope>NUCLEOTIDE SEQUENCE [LARGE SCALE GENOMIC DNA]</scope>
    <source>
        <strain evidence="2 3">CBS 226.95</strain>
    </source>
</reference>
<accession>A0A2T4ASL4</accession>
<protein>
    <submittedName>
        <fullName evidence="2">Uncharacterized protein</fullName>
    </submittedName>
</protein>